<dbReference type="EMBL" id="QGKW02001660">
    <property type="protein sequence ID" value="KAF2579823.1"/>
    <property type="molecule type" value="Genomic_DNA"/>
</dbReference>
<feature type="region of interest" description="Disordered" evidence="1">
    <location>
        <begin position="61"/>
        <end position="108"/>
    </location>
</feature>
<organism evidence="2 3">
    <name type="scientific">Brassica cretica</name>
    <name type="common">Mustard</name>
    <dbReference type="NCBI Taxonomy" id="69181"/>
    <lineage>
        <taxon>Eukaryota</taxon>
        <taxon>Viridiplantae</taxon>
        <taxon>Streptophyta</taxon>
        <taxon>Embryophyta</taxon>
        <taxon>Tracheophyta</taxon>
        <taxon>Spermatophyta</taxon>
        <taxon>Magnoliopsida</taxon>
        <taxon>eudicotyledons</taxon>
        <taxon>Gunneridae</taxon>
        <taxon>Pentapetalae</taxon>
        <taxon>rosids</taxon>
        <taxon>malvids</taxon>
        <taxon>Brassicales</taxon>
        <taxon>Brassicaceae</taxon>
        <taxon>Brassiceae</taxon>
        <taxon>Brassica</taxon>
    </lineage>
</organism>
<dbReference type="Proteomes" id="UP000712281">
    <property type="component" value="Unassembled WGS sequence"/>
</dbReference>
<feature type="compositionally biased region" description="Pro residues" evidence="1">
    <location>
        <begin position="30"/>
        <end position="39"/>
    </location>
</feature>
<evidence type="ECO:0000313" key="2">
    <source>
        <dbReference type="EMBL" id="KAF2579823.1"/>
    </source>
</evidence>
<evidence type="ECO:0000256" key="1">
    <source>
        <dbReference type="SAM" id="MobiDB-lite"/>
    </source>
</evidence>
<proteinExistence type="predicted"/>
<feature type="compositionally biased region" description="Polar residues" evidence="1">
    <location>
        <begin position="98"/>
        <end position="108"/>
    </location>
</feature>
<dbReference type="AlphaFoldDB" id="A0A8S9JE33"/>
<feature type="compositionally biased region" description="Polar residues" evidence="1">
    <location>
        <begin position="1"/>
        <end position="13"/>
    </location>
</feature>
<feature type="compositionally biased region" description="Low complexity" evidence="1">
    <location>
        <begin position="68"/>
        <end position="92"/>
    </location>
</feature>
<reference evidence="2" key="1">
    <citation type="submission" date="2019-12" db="EMBL/GenBank/DDBJ databases">
        <title>Genome sequencing and annotation of Brassica cretica.</title>
        <authorList>
            <person name="Studholme D.J."/>
            <person name="Sarris P.F."/>
        </authorList>
    </citation>
    <scope>NUCLEOTIDE SEQUENCE</scope>
    <source>
        <strain evidence="2">PFS-001/15</strain>
        <tissue evidence="2">Leaf</tissue>
    </source>
</reference>
<name>A0A8S9JE33_BRACR</name>
<accession>A0A8S9JE33</accession>
<feature type="region of interest" description="Disordered" evidence="1">
    <location>
        <begin position="1"/>
        <end position="44"/>
    </location>
</feature>
<evidence type="ECO:0000313" key="3">
    <source>
        <dbReference type="Proteomes" id="UP000712281"/>
    </source>
</evidence>
<sequence length="176" mass="18646">MENPWFPNNSASASRPPFLTAGESPSLLPAIPPDPPDPDNPLYLTLFPLLSSPSPVRCELQTAKNSKAVAPTTGSSSSPSPTAAAGTSPVASDLDLQKTGSSASFPLGSENTARPYIENFIVIPPKHSSPIQTNRASKTSVQPILDNSMLRFENSMVFCCGPIVTFPYVEIIMMVA</sequence>
<gene>
    <name evidence="2" type="ORF">F2Q68_00001035</name>
</gene>
<protein>
    <submittedName>
        <fullName evidence="2">Uncharacterized protein</fullName>
    </submittedName>
</protein>
<comment type="caution">
    <text evidence="2">The sequence shown here is derived from an EMBL/GenBank/DDBJ whole genome shotgun (WGS) entry which is preliminary data.</text>
</comment>